<reference evidence="2" key="1">
    <citation type="journal article" date="2017" name="Appl. Environ. Microbiol.">
        <title>Molecular characterization of an Endozoicomonas-like organism causing infection in king scallop Pecten maximus L.</title>
        <authorList>
            <person name="Cano I."/>
            <person name="van Aerle R."/>
            <person name="Ross S."/>
            <person name="Verner-Jeffreys D.W."/>
            <person name="Paley R.K."/>
            <person name="Rimmer G."/>
            <person name="Ryder D."/>
            <person name="Hooper P."/>
            <person name="Stone D."/>
            <person name="Feist S.W."/>
        </authorList>
    </citation>
    <scope>NUCLEOTIDE SEQUENCE</scope>
</reference>
<feature type="transmembrane region" description="Helical" evidence="1">
    <location>
        <begin position="36"/>
        <end position="54"/>
    </location>
</feature>
<organism evidence="2">
    <name type="scientific">invertebrate metagenome</name>
    <dbReference type="NCBI Taxonomy" id="1711999"/>
    <lineage>
        <taxon>unclassified sequences</taxon>
        <taxon>metagenomes</taxon>
        <taxon>organismal metagenomes</taxon>
    </lineage>
</organism>
<evidence type="ECO:0000256" key="1">
    <source>
        <dbReference type="SAM" id="Phobius"/>
    </source>
</evidence>
<dbReference type="AlphaFoldDB" id="A0A2H9T4E8"/>
<protein>
    <submittedName>
        <fullName evidence="2">Uncharacterized protein</fullName>
    </submittedName>
</protein>
<dbReference type="EMBL" id="NSIT01000263">
    <property type="protein sequence ID" value="PJE78105.1"/>
    <property type="molecule type" value="Genomic_DNA"/>
</dbReference>
<comment type="caution">
    <text evidence="2">The sequence shown here is derived from an EMBL/GenBank/DDBJ whole genome shotgun (WGS) entry which is preliminary data.</text>
</comment>
<evidence type="ECO:0000313" key="2">
    <source>
        <dbReference type="EMBL" id="PJE78105.1"/>
    </source>
</evidence>
<accession>A0A2H9T4E8</accession>
<keyword evidence="1" id="KW-0812">Transmembrane</keyword>
<keyword evidence="1" id="KW-0472">Membrane</keyword>
<keyword evidence="1" id="KW-1133">Transmembrane helix</keyword>
<proteinExistence type="predicted"/>
<gene>
    <name evidence="2" type="ORF">CI610_02961</name>
</gene>
<sequence length="55" mass="6446">MVVLVVRCFSLVVFIARYYMEKQKKNKLFAAGKTRLAEFFVLLDSLATGIFYFCR</sequence>
<name>A0A2H9T4E8_9ZZZZ</name>